<organism evidence="3 4">
    <name type="scientific">Kalanchoe fedtschenkoi</name>
    <name type="common">Lavender scallops</name>
    <name type="synonym">South American air plant</name>
    <dbReference type="NCBI Taxonomy" id="63787"/>
    <lineage>
        <taxon>Eukaryota</taxon>
        <taxon>Viridiplantae</taxon>
        <taxon>Streptophyta</taxon>
        <taxon>Embryophyta</taxon>
        <taxon>Tracheophyta</taxon>
        <taxon>Spermatophyta</taxon>
        <taxon>Magnoliopsida</taxon>
        <taxon>eudicotyledons</taxon>
        <taxon>Gunneridae</taxon>
        <taxon>Pentapetalae</taxon>
        <taxon>Saxifragales</taxon>
        <taxon>Crassulaceae</taxon>
        <taxon>Kalanchoe</taxon>
    </lineage>
</organism>
<dbReference type="Pfam" id="PF02567">
    <property type="entry name" value="PhzC-PhzF"/>
    <property type="match status" value="1"/>
</dbReference>
<comment type="similarity">
    <text evidence="1">Belongs to the PhzF family.</text>
</comment>
<dbReference type="AlphaFoldDB" id="A0A7N0ZX03"/>
<evidence type="ECO:0000256" key="2">
    <source>
        <dbReference type="ARBA" id="ARBA00023235"/>
    </source>
</evidence>
<proteinExistence type="inferred from homology"/>
<accession>A0A7N0ZX03</accession>
<dbReference type="EnsemblPlants" id="Kaladp0044s0089.1.v1.1">
    <property type="protein sequence ID" value="Kaladp0044s0089.1.v1.1"/>
    <property type="gene ID" value="Kaladp0044s0089.v1.1"/>
</dbReference>
<dbReference type="InterPro" id="IPR003719">
    <property type="entry name" value="Phenazine_PhzF-like"/>
</dbReference>
<dbReference type="Proteomes" id="UP000594263">
    <property type="component" value="Unplaced"/>
</dbReference>
<dbReference type="Gramene" id="Kaladp0044s0089.1.v1.1">
    <property type="protein sequence ID" value="Kaladp0044s0089.1.v1.1"/>
    <property type="gene ID" value="Kaladp0044s0089.v1.1"/>
</dbReference>
<dbReference type="PANTHER" id="PTHR13774:SF17">
    <property type="entry name" value="PHENAZINE BIOSYNTHESIS-LIKE DOMAIN-CONTAINING PROTEIN"/>
    <property type="match status" value="1"/>
</dbReference>
<sequence>MAARYFVVDAFTDVAFKGNPAVVCVLDEQGKSEEWMKNVAVEFNQPMTCYVIPQRSVPKFELRWFSPNGLEMKLCGHATLAAIHVIGSLNGESNDVGVVNFSSASGPLNAKRVVENDDTSSSSSITSGKVSTIELIFPLAPTVKCSPDELTLMSKALAGARVVEQLKTIASEEDFFVVLESGKDVEEFEPNFEDIKKWPGRGMIVTARADDSSHFDFISRMLAPKFGIPEDHVCGSAHCALAPYWSQKLGKTDLVAYQASSRGGILKLHVDANEQKVHLQGKAITVMEGFLHV</sequence>
<name>A0A7N0ZX03_KALFE</name>
<dbReference type="GO" id="GO:0005737">
    <property type="term" value="C:cytoplasm"/>
    <property type="evidence" value="ECO:0007669"/>
    <property type="project" value="TreeGrafter"/>
</dbReference>
<evidence type="ECO:0000313" key="4">
    <source>
        <dbReference type="Proteomes" id="UP000594263"/>
    </source>
</evidence>
<dbReference type="OMA" id="ICLSPLN"/>
<evidence type="ECO:0000256" key="1">
    <source>
        <dbReference type="ARBA" id="ARBA00008270"/>
    </source>
</evidence>
<dbReference type="NCBIfam" id="TIGR00654">
    <property type="entry name" value="PhzF_family"/>
    <property type="match status" value="1"/>
</dbReference>
<evidence type="ECO:0000313" key="3">
    <source>
        <dbReference type="EnsemblPlants" id="Kaladp0044s0089.1.v1.1"/>
    </source>
</evidence>
<reference evidence="3" key="1">
    <citation type="submission" date="2021-01" db="UniProtKB">
        <authorList>
            <consortium name="EnsemblPlants"/>
        </authorList>
    </citation>
    <scope>IDENTIFICATION</scope>
</reference>
<keyword evidence="2" id="KW-0413">Isomerase</keyword>
<dbReference type="PANTHER" id="PTHR13774">
    <property type="entry name" value="PHENAZINE BIOSYNTHESIS PROTEIN"/>
    <property type="match status" value="1"/>
</dbReference>
<dbReference type="GO" id="GO:0016853">
    <property type="term" value="F:isomerase activity"/>
    <property type="evidence" value="ECO:0007669"/>
    <property type="project" value="UniProtKB-KW"/>
</dbReference>
<keyword evidence="4" id="KW-1185">Reference proteome</keyword>
<protein>
    <submittedName>
        <fullName evidence="3">Uncharacterized protein</fullName>
    </submittedName>
</protein>
<dbReference type="SUPFAM" id="SSF54506">
    <property type="entry name" value="Diaminopimelate epimerase-like"/>
    <property type="match status" value="1"/>
</dbReference>
<dbReference type="PIRSF" id="PIRSF016184">
    <property type="entry name" value="PhzC_PhzF"/>
    <property type="match status" value="1"/>
</dbReference>
<dbReference type="Gene3D" id="3.10.310.10">
    <property type="entry name" value="Diaminopimelate Epimerase, Chain A, domain 1"/>
    <property type="match status" value="2"/>
</dbReference>